<proteinExistence type="predicted"/>
<keyword evidence="2" id="KW-1185">Reference proteome</keyword>
<reference evidence="1" key="1">
    <citation type="submission" date="2006-10" db="EMBL/GenBank/DDBJ databases">
        <authorList>
            <person name="Amadeo P."/>
            <person name="Zhao Q."/>
            <person name="Wortman J."/>
            <person name="Fraser-Liggett C."/>
            <person name="Carlton J."/>
        </authorList>
    </citation>
    <scope>NUCLEOTIDE SEQUENCE</scope>
    <source>
        <strain evidence="1">G3</strain>
    </source>
</reference>
<protein>
    <submittedName>
        <fullName evidence="1">Uncharacterized protein</fullName>
    </submittedName>
</protein>
<dbReference type="InParanoid" id="A2EDN2"/>
<accession>A2EDN2</accession>
<evidence type="ECO:0000313" key="2">
    <source>
        <dbReference type="Proteomes" id="UP000001542"/>
    </source>
</evidence>
<dbReference type="VEuPathDB" id="TrichDB:TVAG_308860"/>
<name>A2EDN2_TRIV3</name>
<dbReference type="VEuPathDB" id="TrichDB:TVAGG3_0944380"/>
<dbReference type="EMBL" id="DS113362">
    <property type="protein sequence ID" value="EAY09197.1"/>
    <property type="molecule type" value="Genomic_DNA"/>
</dbReference>
<organism evidence="1 2">
    <name type="scientific">Trichomonas vaginalis (strain ATCC PRA-98 / G3)</name>
    <dbReference type="NCBI Taxonomy" id="412133"/>
    <lineage>
        <taxon>Eukaryota</taxon>
        <taxon>Metamonada</taxon>
        <taxon>Parabasalia</taxon>
        <taxon>Trichomonadida</taxon>
        <taxon>Trichomonadidae</taxon>
        <taxon>Trichomonas</taxon>
    </lineage>
</organism>
<reference evidence="1" key="2">
    <citation type="journal article" date="2007" name="Science">
        <title>Draft genome sequence of the sexually transmitted pathogen Trichomonas vaginalis.</title>
        <authorList>
            <person name="Carlton J.M."/>
            <person name="Hirt R.P."/>
            <person name="Silva J.C."/>
            <person name="Delcher A.L."/>
            <person name="Schatz M."/>
            <person name="Zhao Q."/>
            <person name="Wortman J.R."/>
            <person name="Bidwell S.L."/>
            <person name="Alsmark U.C.M."/>
            <person name="Besteiro S."/>
            <person name="Sicheritz-Ponten T."/>
            <person name="Noel C.J."/>
            <person name="Dacks J.B."/>
            <person name="Foster P.G."/>
            <person name="Simillion C."/>
            <person name="Van de Peer Y."/>
            <person name="Miranda-Saavedra D."/>
            <person name="Barton G.J."/>
            <person name="Westrop G.D."/>
            <person name="Mueller S."/>
            <person name="Dessi D."/>
            <person name="Fiori P.L."/>
            <person name="Ren Q."/>
            <person name="Paulsen I."/>
            <person name="Zhang H."/>
            <person name="Bastida-Corcuera F.D."/>
            <person name="Simoes-Barbosa A."/>
            <person name="Brown M.T."/>
            <person name="Hayes R.D."/>
            <person name="Mukherjee M."/>
            <person name="Okumura C.Y."/>
            <person name="Schneider R."/>
            <person name="Smith A.J."/>
            <person name="Vanacova S."/>
            <person name="Villalvazo M."/>
            <person name="Haas B.J."/>
            <person name="Pertea M."/>
            <person name="Feldblyum T.V."/>
            <person name="Utterback T.R."/>
            <person name="Shu C.L."/>
            <person name="Osoegawa K."/>
            <person name="de Jong P.J."/>
            <person name="Hrdy I."/>
            <person name="Horvathova L."/>
            <person name="Zubacova Z."/>
            <person name="Dolezal P."/>
            <person name="Malik S.B."/>
            <person name="Logsdon J.M. Jr."/>
            <person name="Henze K."/>
            <person name="Gupta A."/>
            <person name="Wang C.C."/>
            <person name="Dunne R.L."/>
            <person name="Upcroft J.A."/>
            <person name="Upcroft P."/>
            <person name="White O."/>
            <person name="Salzberg S.L."/>
            <person name="Tang P."/>
            <person name="Chiu C.-H."/>
            <person name="Lee Y.-S."/>
            <person name="Embley T.M."/>
            <person name="Coombs G.H."/>
            <person name="Mottram J.C."/>
            <person name="Tachezy J."/>
            <person name="Fraser-Liggett C.M."/>
            <person name="Johnson P.J."/>
        </authorList>
    </citation>
    <scope>NUCLEOTIDE SEQUENCE [LARGE SCALE GENOMIC DNA]</scope>
    <source>
        <strain evidence="1">G3</strain>
    </source>
</reference>
<dbReference type="KEGG" id="tva:4767108"/>
<dbReference type="AlphaFoldDB" id="A2EDN2"/>
<gene>
    <name evidence="1" type="ORF">TVAG_308860</name>
</gene>
<dbReference type="Proteomes" id="UP000001542">
    <property type="component" value="Unassembled WGS sequence"/>
</dbReference>
<sequence>MRQYYQTGNLTEQDVVTVTPSSRYDVGDKLGYKTSVDTILGHPITNFSGRFVSGRKDPSQNITIDFHAVQIQIESYTFYWTTERYMRGWNFYGVAPTGLELLSSPAFPSFTGETFNFPNDPRCDASTKYCNYTSYFHVNVDKIGTYSKFVILNTHDNSINIDPVNAVGMAKILVYGEVKGGLAFRSPIKLKRKEQLLFNFGMFSSMT</sequence>
<evidence type="ECO:0000313" key="1">
    <source>
        <dbReference type="EMBL" id="EAY09197.1"/>
    </source>
</evidence>